<evidence type="ECO:0000313" key="8">
    <source>
        <dbReference type="EMBL" id="MCL6271879.1"/>
    </source>
</evidence>
<feature type="domain" description="Methyltransferase small" evidence="7">
    <location>
        <begin position="13"/>
        <end position="101"/>
    </location>
</feature>
<dbReference type="EC" id="2.1.1.223" evidence="6"/>
<comment type="catalytic activity">
    <reaction evidence="6">
        <text>adenosine(37) in tRNA1(Val) + S-adenosyl-L-methionine = N(6)-methyladenosine(37) in tRNA1(Val) + S-adenosyl-L-homocysteine + H(+)</text>
        <dbReference type="Rhea" id="RHEA:43160"/>
        <dbReference type="Rhea" id="RHEA-COMP:10369"/>
        <dbReference type="Rhea" id="RHEA-COMP:10370"/>
        <dbReference type="ChEBI" id="CHEBI:15378"/>
        <dbReference type="ChEBI" id="CHEBI:57856"/>
        <dbReference type="ChEBI" id="CHEBI:59789"/>
        <dbReference type="ChEBI" id="CHEBI:74411"/>
        <dbReference type="ChEBI" id="CHEBI:74449"/>
        <dbReference type="EC" id="2.1.1.223"/>
    </reaction>
</comment>
<dbReference type="InterPro" id="IPR029063">
    <property type="entry name" value="SAM-dependent_MTases_sf"/>
</dbReference>
<gene>
    <name evidence="8" type="ORF">M3P05_18330</name>
</gene>
<dbReference type="EMBL" id="JAMFLX010000035">
    <property type="protein sequence ID" value="MCL6271879.1"/>
    <property type="molecule type" value="Genomic_DNA"/>
</dbReference>
<dbReference type="Proteomes" id="UP001203338">
    <property type="component" value="Unassembled WGS sequence"/>
</dbReference>
<dbReference type="GO" id="GO:0032259">
    <property type="term" value="P:methylation"/>
    <property type="evidence" value="ECO:0007669"/>
    <property type="project" value="UniProtKB-KW"/>
</dbReference>
<evidence type="ECO:0000256" key="3">
    <source>
        <dbReference type="ARBA" id="ARBA00022679"/>
    </source>
</evidence>
<comment type="subcellular location">
    <subcellularLocation>
        <location evidence="6">Cytoplasm</location>
    </subcellularLocation>
</comment>
<keyword evidence="4 6" id="KW-0949">S-adenosyl-L-methionine</keyword>
<organism evidence="8 9">
    <name type="scientific">Parendozoicomonas callyspongiae</name>
    <dbReference type="NCBI Taxonomy" id="2942213"/>
    <lineage>
        <taxon>Bacteria</taxon>
        <taxon>Pseudomonadati</taxon>
        <taxon>Pseudomonadota</taxon>
        <taxon>Gammaproteobacteria</taxon>
        <taxon>Oceanospirillales</taxon>
        <taxon>Endozoicomonadaceae</taxon>
        <taxon>Parendozoicomonas</taxon>
    </lineage>
</organism>
<reference evidence="8 9" key="1">
    <citation type="submission" date="2022-05" db="EMBL/GenBank/DDBJ databases">
        <authorList>
            <person name="Park J.-S."/>
        </authorList>
    </citation>
    <scope>NUCLEOTIDE SEQUENCE [LARGE SCALE GENOMIC DNA]</scope>
    <source>
        <strain evidence="8 9">2012CJ34-2</strain>
    </source>
</reference>
<dbReference type="InterPro" id="IPR020596">
    <property type="entry name" value="rRNA_Ade_Mease_Trfase_CS"/>
</dbReference>
<dbReference type="PROSITE" id="PS00092">
    <property type="entry name" value="N6_MTASE"/>
    <property type="match status" value="1"/>
</dbReference>
<dbReference type="HAMAP" id="MF_01872">
    <property type="entry name" value="tRNA_methyltr_YfiC"/>
    <property type="match status" value="1"/>
</dbReference>
<dbReference type="CDD" id="cd02440">
    <property type="entry name" value="AdoMet_MTases"/>
    <property type="match status" value="1"/>
</dbReference>
<dbReference type="PROSITE" id="PS01131">
    <property type="entry name" value="RRNA_A_DIMETH"/>
    <property type="match status" value="1"/>
</dbReference>
<evidence type="ECO:0000256" key="5">
    <source>
        <dbReference type="ARBA" id="ARBA00022694"/>
    </source>
</evidence>
<dbReference type="PANTHER" id="PTHR47739">
    <property type="entry name" value="TRNA1(VAL) (ADENINE(37)-N6)-METHYLTRANSFERASE"/>
    <property type="match status" value="1"/>
</dbReference>
<keyword evidence="3 6" id="KW-0808">Transferase</keyword>
<dbReference type="Pfam" id="PF05175">
    <property type="entry name" value="MTS"/>
    <property type="match status" value="1"/>
</dbReference>
<evidence type="ECO:0000256" key="6">
    <source>
        <dbReference type="HAMAP-Rule" id="MF_01872"/>
    </source>
</evidence>
<comment type="function">
    <text evidence="6">Specifically methylates the adenine in position 37 of tRNA(1)(Val) (anticodon cmo5UAC).</text>
</comment>
<keyword evidence="2 6" id="KW-0489">Methyltransferase</keyword>
<evidence type="ECO:0000259" key="7">
    <source>
        <dbReference type="Pfam" id="PF05175"/>
    </source>
</evidence>
<evidence type="ECO:0000313" key="9">
    <source>
        <dbReference type="Proteomes" id="UP001203338"/>
    </source>
</evidence>
<protein>
    <recommendedName>
        <fullName evidence="6">tRNA1(Val) (adenine(37)-N6)-methyltransferase</fullName>
        <ecNumber evidence="6">2.1.1.223</ecNumber>
    </recommendedName>
    <alternativeName>
        <fullName evidence="6">tRNA m6A37 methyltransferase</fullName>
    </alternativeName>
</protein>
<dbReference type="InterPro" id="IPR007848">
    <property type="entry name" value="Small_mtfrase_dom"/>
</dbReference>
<accession>A0ABT0PKH1</accession>
<dbReference type="InterPro" id="IPR002052">
    <property type="entry name" value="DNA_methylase_N6_adenine_CS"/>
</dbReference>
<comment type="similarity">
    <text evidence="6">Belongs to the methyltransferase superfamily. tRNA (adenine-N(6)-)-methyltransferase family.</text>
</comment>
<evidence type="ECO:0000256" key="4">
    <source>
        <dbReference type="ARBA" id="ARBA00022691"/>
    </source>
</evidence>
<proteinExistence type="inferred from homology"/>
<dbReference type="InterPro" id="IPR022882">
    <property type="entry name" value="tRNA_adenine-N6_MeTrfase"/>
</dbReference>
<dbReference type="GO" id="GO:0008168">
    <property type="term" value="F:methyltransferase activity"/>
    <property type="evidence" value="ECO:0007669"/>
    <property type="project" value="UniProtKB-KW"/>
</dbReference>
<keyword evidence="9" id="KW-1185">Reference proteome</keyword>
<dbReference type="PANTHER" id="PTHR47739:SF1">
    <property type="entry name" value="TRNA1(VAL) (ADENINE(37)-N6)-METHYLTRANSFERASE"/>
    <property type="match status" value="1"/>
</dbReference>
<keyword evidence="1 6" id="KW-0963">Cytoplasm</keyword>
<dbReference type="Gene3D" id="3.40.50.150">
    <property type="entry name" value="Vaccinia Virus protein VP39"/>
    <property type="match status" value="1"/>
</dbReference>
<keyword evidence="5 6" id="KW-0819">tRNA processing</keyword>
<dbReference type="InterPro" id="IPR050210">
    <property type="entry name" value="tRNA_Adenine-N(6)_MTase"/>
</dbReference>
<dbReference type="SUPFAM" id="SSF53335">
    <property type="entry name" value="S-adenosyl-L-methionine-dependent methyltransferases"/>
    <property type="match status" value="1"/>
</dbReference>
<sequence>MKVSTDACLFGAVIPLEESGSILDIGAGTGLLSLMAAQRSHAQITAVELDSETAGQAQTNFAKSPWQHRIKLHQQSIQDFAKSTQEKFDTIICNPPFFTNHSPSEDPRRHQARHNDTLSFEDLGKAVSKLLTSDGQFQVLIPSSEHCRLIEAMKKEGLALARQVSVKPTTKKPVSREILSFSKQAESFSEREICIHTKDGYSAEFVKLLQPFYLKL</sequence>
<comment type="caution">
    <text evidence="8">The sequence shown here is derived from an EMBL/GenBank/DDBJ whole genome shotgun (WGS) entry which is preliminary data.</text>
</comment>
<evidence type="ECO:0000256" key="2">
    <source>
        <dbReference type="ARBA" id="ARBA00022603"/>
    </source>
</evidence>
<name>A0ABT0PKH1_9GAMM</name>
<evidence type="ECO:0000256" key="1">
    <source>
        <dbReference type="ARBA" id="ARBA00022490"/>
    </source>
</evidence>